<sequence>MGWRENNTFRGSWERGDSKLVPPEIKRKACFFDCNKFVRLPVTDIVETPKQLLADFFRHEAKDGGRTQLHPQTPNQLARPSDVAVDFPLILQA</sequence>
<protein>
    <submittedName>
        <fullName evidence="1">Uncharacterized protein</fullName>
    </submittedName>
</protein>
<evidence type="ECO:0000313" key="1">
    <source>
        <dbReference type="EMBL" id="VEL39551.1"/>
    </source>
</evidence>
<proteinExistence type="predicted"/>
<dbReference type="EMBL" id="CAAALY010261646">
    <property type="protein sequence ID" value="VEL39551.1"/>
    <property type="molecule type" value="Genomic_DNA"/>
</dbReference>
<comment type="caution">
    <text evidence="1">The sequence shown here is derived from an EMBL/GenBank/DDBJ whole genome shotgun (WGS) entry which is preliminary data.</text>
</comment>
<name>A0A448XLM0_9PLAT</name>
<evidence type="ECO:0000313" key="2">
    <source>
        <dbReference type="Proteomes" id="UP000784294"/>
    </source>
</evidence>
<reference evidence="1" key="1">
    <citation type="submission" date="2018-11" db="EMBL/GenBank/DDBJ databases">
        <authorList>
            <consortium name="Pathogen Informatics"/>
        </authorList>
    </citation>
    <scope>NUCLEOTIDE SEQUENCE</scope>
</reference>
<gene>
    <name evidence="1" type="ORF">PXEA_LOCUS32991</name>
</gene>
<dbReference type="Proteomes" id="UP000784294">
    <property type="component" value="Unassembled WGS sequence"/>
</dbReference>
<accession>A0A448XLM0</accession>
<keyword evidence="2" id="KW-1185">Reference proteome</keyword>
<dbReference type="AlphaFoldDB" id="A0A448XLM0"/>
<organism evidence="1 2">
    <name type="scientific">Protopolystoma xenopodis</name>
    <dbReference type="NCBI Taxonomy" id="117903"/>
    <lineage>
        <taxon>Eukaryota</taxon>
        <taxon>Metazoa</taxon>
        <taxon>Spiralia</taxon>
        <taxon>Lophotrochozoa</taxon>
        <taxon>Platyhelminthes</taxon>
        <taxon>Monogenea</taxon>
        <taxon>Polyopisthocotylea</taxon>
        <taxon>Polystomatidea</taxon>
        <taxon>Polystomatidae</taxon>
        <taxon>Protopolystoma</taxon>
    </lineage>
</organism>